<dbReference type="SMART" id="SM00052">
    <property type="entry name" value="EAL"/>
    <property type="match status" value="1"/>
</dbReference>
<dbReference type="PANTHER" id="PTHR33121">
    <property type="entry name" value="CYCLIC DI-GMP PHOSPHODIESTERASE PDEF"/>
    <property type="match status" value="1"/>
</dbReference>
<reference evidence="2 3" key="1">
    <citation type="submission" date="2021-01" db="EMBL/GenBank/DDBJ databases">
        <title>Whole genome shotgun sequence of Catellatospora bangladeshensis NBRC 107357.</title>
        <authorList>
            <person name="Komaki H."/>
            <person name="Tamura T."/>
        </authorList>
    </citation>
    <scope>NUCLEOTIDE SEQUENCE [LARGE SCALE GENOMIC DNA]</scope>
    <source>
        <strain evidence="2 3">NBRC 107357</strain>
    </source>
</reference>
<sequence>MPAVNDDFSALLADREVYPVFQPIVSLRDEQTVGYEALARGPADSLYHAPLALFAEAERRGVLAELDWVCGINACARFLDSGVRDVPLFLNVDPATFGTPCPIDLLPTYQHALQELNLVLEITERRAGDPAAILHAVTSFRQRGGRIAIDDVGVNPFSLNMISVLAPDVIKLDRSITQSRVPGWARTFVINSVCAEAAATGAAVLCEGIETPEDLEAARAMGATFGQGWLFGKPGPLPAVEVPLSAEALPRVDPYPVCATTPFSVAGERARALRMSRRMLTPMCALLEDMALHTDAVRLLLAAAPASTPFSEQDWMTYSHIAQRGVAVAVLGQESPAPLGAGVHVVPLPEDDPLQEERALIAVGSYFAAALIARQAEPERHPLDGETQLYDAVLTYDRRLVIEALHTLVGRLNSLPVDIAG</sequence>
<name>A0A8J3JH13_9ACTN</name>
<dbReference type="Pfam" id="PF10069">
    <property type="entry name" value="DICT"/>
    <property type="match status" value="1"/>
</dbReference>
<dbReference type="Gene3D" id="3.20.20.450">
    <property type="entry name" value="EAL domain"/>
    <property type="match status" value="1"/>
</dbReference>
<dbReference type="PANTHER" id="PTHR33121:SF76">
    <property type="entry name" value="SIGNALING PROTEIN"/>
    <property type="match status" value="1"/>
</dbReference>
<protein>
    <recommendedName>
        <fullName evidence="1">EAL domain-containing protein</fullName>
    </recommendedName>
</protein>
<evidence type="ECO:0000313" key="3">
    <source>
        <dbReference type="Proteomes" id="UP000601223"/>
    </source>
</evidence>
<dbReference type="CDD" id="cd01948">
    <property type="entry name" value="EAL"/>
    <property type="match status" value="1"/>
</dbReference>
<dbReference type="Proteomes" id="UP000601223">
    <property type="component" value="Unassembled WGS sequence"/>
</dbReference>
<dbReference type="EMBL" id="BONF01000009">
    <property type="protein sequence ID" value="GIF80347.1"/>
    <property type="molecule type" value="Genomic_DNA"/>
</dbReference>
<dbReference type="InterPro" id="IPR019278">
    <property type="entry name" value="DICT_dom"/>
</dbReference>
<accession>A0A8J3JH13</accession>
<dbReference type="AlphaFoldDB" id="A0A8J3JH13"/>
<dbReference type="InterPro" id="IPR050706">
    <property type="entry name" value="Cyclic-di-GMP_PDE-like"/>
</dbReference>
<feature type="domain" description="EAL" evidence="1">
    <location>
        <begin position="1"/>
        <end position="248"/>
    </location>
</feature>
<comment type="caution">
    <text evidence="2">The sequence shown here is derived from an EMBL/GenBank/DDBJ whole genome shotgun (WGS) entry which is preliminary data.</text>
</comment>
<keyword evidence="3" id="KW-1185">Reference proteome</keyword>
<evidence type="ECO:0000313" key="2">
    <source>
        <dbReference type="EMBL" id="GIF80347.1"/>
    </source>
</evidence>
<evidence type="ECO:0000259" key="1">
    <source>
        <dbReference type="PROSITE" id="PS50883"/>
    </source>
</evidence>
<dbReference type="InterPro" id="IPR035919">
    <property type="entry name" value="EAL_sf"/>
</dbReference>
<dbReference type="GO" id="GO:0071111">
    <property type="term" value="F:cyclic-guanylate-specific phosphodiesterase activity"/>
    <property type="evidence" value="ECO:0007669"/>
    <property type="project" value="InterPro"/>
</dbReference>
<dbReference type="PROSITE" id="PS50883">
    <property type="entry name" value="EAL"/>
    <property type="match status" value="1"/>
</dbReference>
<dbReference type="Pfam" id="PF00563">
    <property type="entry name" value="EAL"/>
    <property type="match status" value="1"/>
</dbReference>
<gene>
    <name evidence="2" type="ORF">Cba03nite_16960</name>
</gene>
<dbReference type="SUPFAM" id="SSF141868">
    <property type="entry name" value="EAL domain-like"/>
    <property type="match status" value="1"/>
</dbReference>
<dbReference type="InterPro" id="IPR001633">
    <property type="entry name" value="EAL_dom"/>
</dbReference>
<organism evidence="2 3">
    <name type="scientific">Catellatospora bangladeshensis</name>
    <dbReference type="NCBI Taxonomy" id="310355"/>
    <lineage>
        <taxon>Bacteria</taxon>
        <taxon>Bacillati</taxon>
        <taxon>Actinomycetota</taxon>
        <taxon>Actinomycetes</taxon>
        <taxon>Micromonosporales</taxon>
        <taxon>Micromonosporaceae</taxon>
        <taxon>Catellatospora</taxon>
    </lineage>
</organism>
<proteinExistence type="predicted"/>